<dbReference type="EMBL" id="HBGJ01008764">
    <property type="protein sequence ID" value="CAD9247178.1"/>
    <property type="molecule type" value="Transcribed_RNA"/>
</dbReference>
<dbReference type="SUPFAM" id="SSF56219">
    <property type="entry name" value="DNase I-like"/>
    <property type="match status" value="1"/>
</dbReference>
<gene>
    <name evidence="1" type="ORF">PPAR1163_LOCUS5530</name>
</gene>
<evidence type="ECO:0008006" key="2">
    <source>
        <dbReference type="Google" id="ProtNLM"/>
    </source>
</evidence>
<protein>
    <recommendedName>
        <fullName evidence="2">Endonuclease/exonuclease/phosphatase domain-containing protein</fullName>
    </recommendedName>
</protein>
<dbReference type="Gene3D" id="3.60.10.10">
    <property type="entry name" value="Endonuclease/exonuclease/phosphatase"/>
    <property type="match status" value="1"/>
</dbReference>
<dbReference type="InterPro" id="IPR036691">
    <property type="entry name" value="Endo/exonu/phosph_ase_sf"/>
</dbReference>
<accession>A0A7S1XLL6</accession>
<name>A0A7S1XLL6_9STRA</name>
<dbReference type="AlphaFoldDB" id="A0A7S1XLL6"/>
<proteinExistence type="predicted"/>
<reference evidence="1" key="1">
    <citation type="submission" date="2021-01" db="EMBL/GenBank/DDBJ databases">
        <authorList>
            <person name="Corre E."/>
            <person name="Pelletier E."/>
            <person name="Niang G."/>
            <person name="Scheremetjew M."/>
            <person name="Finn R."/>
            <person name="Kale V."/>
            <person name="Holt S."/>
            <person name="Cochrane G."/>
            <person name="Meng A."/>
            <person name="Brown T."/>
            <person name="Cohen L."/>
        </authorList>
    </citation>
    <scope>NUCLEOTIDE SEQUENCE</scope>
    <source>
        <strain evidence="1">CCMP2877</strain>
    </source>
</reference>
<sequence length="529" mass="58390">MNRMGSSVEVTEPSMMGEVSRVESDLHVATWNIAAINNNPFEYWLTYDNDYYKTLMQRVQDYIENPDESITVETVFTDDMYSSLRAEMLAAGWPEQDIAVVDGIWNSDFKQRQAVNGFLKDKELGLKRLASMPDRVTNTVSTESGMDYRPTVINCYGERLASVADWWAKWQSYMFATGVVKSSVVGQAYAQVLKPIKKSKYPAITEQEEAVSLPLQTLSLAIFDGILVDMLARVQGADGDWQDLRSNICANLNHRKTDRILEILSSQYAGADAVLLQEVARSFITRTAEGPLGQGHHVLYPATLDPKRDQNSVILLRKSRFDVPAGAEVTDRVFAQFPANAAAPAAAGDIFATLAEDKVSGDTVMVASFHGDTNGLASVPVMKAVNGAYRELKREHAGLRLIFGLDANTYRAKKEGYQNVLEFAEAFTAVGLTSIFGDVPNPDYVTTYNARTYLQPQLNKATKSDETAAKGDVNPKDFILFGADDFTPVTYGKDNTGGGTYVENMVFPTLKFPSDHGVLSALLRYSSQV</sequence>
<evidence type="ECO:0000313" key="1">
    <source>
        <dbReference type="EMBL" id="CAD9247178.1"/>
    </source>
</evidence>
<organism evidence="1">
    <name type="scientific">Phaeomonas parva</name>
    <dbReference type="NCBI Taxonomy" id="124430"/>
    <lineage>
        <taxon>Eukaryota</taxon>
        <taxon>Sar</taxon>
        <taxon>Stramenopiles</taxon>
        <taxon>Ochrophyta</taxon>
        <taxon>Pinguiophyceae</taxon>
        <taxon>Pinguiochrysidales</taxon>
        <taxon>Pinguiochrysidaceae</taxon>
        <taxon>Phaeomonas</taxon>
    </lineage>
</organism>